<dbReference type="Proteomes" id="UP001367508">
    <property type="component" value="Unassembled WGS sequence"/>
</dbReference>
<accession>A0AAN9PZ80</accession>
<evidence type="ECO:0000256" key="5">
    <source>
        <dbReference type="SAM" id="MobiDB-lite"/>
    </source>
</evidence>
<comment type="similarity">
    <text evidence="1">Belongs to the phosphohexose mutase family.</text>
</comment>
<keyword evidence="8" id="KW-1185">Reference proteome</keyword>
<reference evidence="7 8" key="1">
    <citation type="submission" date="2024-01" db="EMBL/GenBank/DDBJ databases">
        <title>The genomes of 5 underutilized Papilionoideae crops provide insights into root nodulation and disease resistanc.</title>
        <authorList>
            <person name="Jiang F."/>
        </authorList>
    </citation>
    <scope>NUCLEOTIDE SEQUENCE [LARGE SCALE GENOMIC DNA]</scope>
    <source>
        <strain evidence="7">LVBAO_FW01</strain>
        <tissue evidence="7">Leaves</tissue>
    </source>
</reference>
<organism evidence="7 8">
    <name type="scientific">Canavalia gladiata</name>
    <name type="common">Sword bean</name>
    <name type="synonym">Dolichos gladiatus</name>
    <dbReference type="NCBI Taxonomy" id="3824"/>
    <lineage>
        <taxon>Eukaryota</taxon>
        <taxon>Viridiplantae</taxon>
        <taxon>Streptophyta</taxon>
        <taxon>Embryophyta</taxon>
        <taxon>Tracheophyta</taxon>
        <taxon>Spermatophyta</taxon>
        <taxon>Magnoliopsida</taxon>
        <taxon>eudicotyledons</taxon>
        <taxon>Gunneridae</taxon>
        <taxon>Pentapetalae</taxon>
        <taxon>rosids</taxon>
        <taxon>fabids</taxon>
        <taxon>Fabales</taxon>
        <taxon>Fabaceae</taxon>
        <taxon>Papilionoideae</taxon>
        <taxon>50 kb inversion clade</taxon>
        <taxon>NPAAA clade</taxon>
        <taxon>indigoferoid/millettioid clade</taxon>
        <taxon>Phaseoleae</taxon>
        <taxon>Canavalia</taxon>
    </lineage>
</organism>
<dbReference type="Pfam" id="PF02878">
    <property type="entry name" value="PGM_PMM_I"/>
    <property type="match status" value="1"/>
</dbReference>
<evidence type="ECO:0000256" key="4">
    <source>
        <dbReference type="ARBA" id="ARBA00023235"/>
    </source>
</evidence>
<evidence type="ECO:0000256" key="2">
    <source>
        <dbReference type="ARBA" id="ARBA00022723"/>
    </source>
</evidence>
<dbReference type="GO" id="GO:0005829">
    <property type="term" value="C:cytosol"/>
    <property type="evidence" value="ECO:0007669"/>
    <property type="project" value="TreeGrafter"/>
</dbReference>
<dbReference type="PANTHER" id="PTHR22573">
    <property type="entry name" value="PHOSPHOHEXOMUTASE FAMILY MEMBER"/>
    <property type="match status" value="1"/>
</dbReference>
<dbReference type="SUPFAM" id="SSF53738">
    <property type="entry name" value="Phosphoglucomutase, first 3 domains"/>
    <property type="match status" value="1"/>
</dbReference>
<name>A0AAN9PZ80_CANGL</name>
<dbReference type="GO" id="GO:0005975">
    <property type="term" value="P:carbohydrate metabolic process"/>
    <property type="evidence" value="ECO:0007669"/>
    <property type="project" value="InterPro"/>
</dbReference>
<evidence type="ECO:0000259" key="6">
    <source>
        <dbReference type="Pfam" id="PF02878"/>
    </source>
</evidence>
<keyword evidence="3" id="KW-0460">Magnesium</keyword>
<evidence type="ECO:0000313" key="8">
    <source>
        <dbReference type="Proteomes" id="UP001367508"/>
    </source>
</evidence>
<keyword evidence="4" id="KW-0413">Isomerase</keyword>
<evidence type="ECO:0000313" key="7">
    <source>
        <dbReference type="EMBL" id="KAK7313713.1"/>
    </source>
</evidence>
<gene>
    <name evidence="7" type="ORF">VNO77_38908</name>
</gene>
<dbReference type="Gene3D" id="3.40.120.10">
    <property type="entry name" value="Alpha-D-Glucose-1,6-Bisphosphate, subunit A, domain 3"/>
    <property type="match status" value="3"/>
</dbReference>
<dbReference type="EMBL" id="JAYMYQ010000009">
    <property type="protein sequence ID" value="KAK7313713.1"/>
    <property type="molecule type" value="Genomic_DNA"/>
</dbReference>
<dbReference type="PANTHER" id="PTHR22573:SF2">
    <property type="entry name" value="PHOSPHOGLUCOMUTASE"/>
    <property type="match status" value="1"/>
</dbReference>
<dbReference type="InterPro" id="IPR005844">
    <property type="entry name" value="A-D-PHexomutase_a/b/a-I"/>
</dbReference>
<protein>
    <recommendedName>
        <fullName evidence="6">Alpha-D-phosphohexomutase alpha/beta/alpha domain-containing protein</fullName>
    </recommendedName>
</protein>
<dbReference type="AlphaFoldDB" id="A0AAN9PZ80"/>
<feature type="domain" description="Alpha-D-phosphohexomutase alpha/beta/alpha" evidence="6">
    <location>
        <begin position="17"/>
        <end position="110"/>
    </location>
</feature>
<feature type="region of interest" description="Disordered" evidence="5">
    <location>
        <begin position="235"/>
        <end position="257"/>
    </location>
</feature>
<evidence type="ECO:0000256" key="1">
    <source>
        <dbReference type="ARBA" id="ARBA00010231"/>
    </source>
</evidence>
<evidence type="ECO:0000256" key="3">
    <source>
        <dbReference type="ARBA" id="ARBA00022842"/>
    </source>
</evidence>
<comment type="caution">
    <text evidence="7">The sequence shown here is derived from an EMBL/GenBank/DDBJ whole genome shotgun (WGS) entry which is preliminary data.</text>
</comment>
<dbReference type="GO" id="GO:0004614">
    <property type="term" value="F:phosphoglucomutase activity"/>
    <property type="evidence" value="ECO:0007669"/>
    <property type="project" value="InterPro"/>
</dbReference>
<dbReference type="GO" id="GO:0046872">
    <property type="term" value="F:metal ion binding"/>
    <property type="evidence" value="ECO:0007669"/>
    <property type="project" value="UniProtKB-KW"/>
</dbReference>
<keyword evidence="2" id="KW-0479">Metal-binding</keyword>
<dbReference type="InterPro" id="IPR016055">
    <property type="entry name" value="A-D-PHexomutase_a/b/a-I/II/III"/>
</dbReference>
<sequence>MVLFNVSRVETTPFDGQKPGTSGLRKMVKVFVQPHYLHNFVQSTFNALTAEKVRGATLVVSGDGRYFSKDAIQVITKMAAGNGVRRIWVGLNGLLSTRAISGVIRERVGADGAKATEGITDKIYENTKTIKEYLIASGLPDVDISTIGVSNFIGPEGPFDVEVFDSASDYIKLMKSMFDFESIRKLLSSPKFTFCYDALHGVVGAYDKRIFVDELGAQESSLLNCTPKEDFRGGPHAITPMHGNVGPTKKGEKEFHR</sequence>
<dbReference type="InterPro" id="IPR045244">
    <property type="entry name" value="PGM"/>
</dbReference>
<proteinExistence type="inferred from homology"/>